<dbReference type="Pfam" id="PF08220">
    <property type="entry name" value="HTH_DeoR"/>
    <property type="match status" value="1"/>
</dbReference>
<dbReference type="InterPro" id="IPR001034">
    <property type="entry name" value="DeoR_HTH"/>
</dbReference>
<evidence type="ECO:0000259" key="7">
    <source>
        <dbReference type="PROSITE" id="PS51000"/>
    </source>
</evidence>
<keyword evidence="2" id="KW-0678">Repressor</keyword>
<reference evidence="8 9" key="1">
    <citation type="submission" date="2018-05" db="EMBL/GenBank/DDBJ databases">
        <title>Reference genomes for bee gut microbiota database.</title>
        <authorList>
            <person name="Ellegaard K.M."/>
        </authorList>
    </citation>
    <scope>NUCLEOTIDE SEQUENCE [LARGE SCALE GENOMIC DNA]</scope>
    <source>
        <strain evidence="8 9">ESL0186</strain>
    </source>
</reference>
<keyword evidence="3" id="KW-0805">Transcription regulation</keyword>
<dbReference type="PANTHER" id="PTHR30363:SF4">
    <property type="entry name" value="GLYCEROL-3-PHOSPHATE REGULON REPRESSOR"/>
    <property type="match status" value="1"/>
</dbReference>
<dbReference type="Pfam" id="PF00455">
    <property type="entry name" value="DeoRC"/>
    <property type="match status" value="1"/>
</dbReference>
<keyword evidence="5" id="KW-0804">Transcription</keyword>
<evidence type="ECO:0000256" key="4">
    <source>
        <dbReference type="ARBA" id="ARBA00023125"/>
    </source>
</evidence>
<comment type="function">
    <text evidence="6">Repressor of the lactose catabolism operon. Galactose-6-phosphate is the inducer.</text>
</comment>
<dbReference type="SMART" id="SM01134">
    <property type="entry name" value="DeoRC"/>
    <property type="match status" value="1"/>
</dbReference>
<dbReference type="InterPro" id="IPR036388">
    <property type="entry name" value="WH-like_DNA-bd_sf"/>
</dbReference>
<feature type="domain" description="HTH deoR-type" evidence="7">
    <location>
        <begin position="15"/>
        <end position="70"/>
    </location>
</feature>
<dbReference type="InterPro" id="IPR018356">
    <property type="entry name" value="Tscrpt_reg_HTH_DeoR_CS"/>
</dbReference>
<evidence type="ECO:0000256" key="1">
    <source>
        <dbReference type="ARBA" id="ARBA00021390"/>
    </source>
</evidence>
<dbReference type="Gene3D" id="3.40.50.1360">
    <property type="match status" value="1"/>
</dbReference>
<keyword evidence="9" id="KW-1185">Reference proteome</keyword>
<evidence type="ECO:0000313" key="9">
    <source>
        <dbReference type="Proteomes" id="UP000246036"/>
    </source>
</evidence>
<protein>
    <recommendedName>
        <fullName evidence="1">Lactose phosphotransferase system repressor</fullName>
    </recommendedName>
</protein>
<proteinExistence type="predicted"/>
<evidence type="ECO:0000256" key="2">
    <source>
        <dbReference type="ARBA" id="ARBA00022491"/>
    </source>
</evidence>
<dbReference type="InterPro" id="IPR036390">
    <property type="entry name" value="WH_DNA-bd_sf"/>
</dbReference>
<evidence type="ECO:0000256" key="5">
    <source>
        <dbReference type="ARBA" id="ARBA00023163"/>
    </source>
</evidence>
<dbReference type="InterPro" id="IPR050313">
    <property type="entry name" value="Carb_Metab_HTH_regulators"/>
</dbReference>
<dbReference type="SUPFAM" id="SSF100950">
    <property type="entry name" value="NagB/RpiA/CoA transferase-like"/>
    <property type="match status" value="1"/>
</dbReference>
<sequence length="258" mass="29075">MVIKLFKRSDFLSLQEKRLTEINILLRKTGFMTTVDIAKSLDVSSMTIRRDLKRLEEQGKITRIYGGAQSNYQPESTTNEKLQKNIIEKKEIAKLLANKITNNSTIFLGAGTTLLMSVPLLLSKNLTFVTNSLPAFNEINKSKCRLFLTGGELHRNTEEFLGEKAENIFEGLNFDYALCSTNGISDNSVTTSTIPEGNIQNIAIAHAKKSFIVADHTKLNHSDIITFRDLDKFDLLVTDPKVSPDDVKKYSKYIKIIH</sequence>
<dbReference type="SUPFAM" id="SSF46785">
    <property type="entry name" value="Winged helix' DNA-binding domain"/>
    <property type="match status" value="1"/>
</dbReference>
<name>A0ABM6VYU9_9LACO</name>
<dbReference type="InterPro" id="IPR037171">
    <property type="entry name" value="NagB/RpiA_transferase-like"/>
</dbReference>
<dbReference type="SMART" id="SM00420">
    <property type="entry name" value="HTH_DEOR"/>
    <property type="match status" value="1"/>
</dbReference>
<dbReference type="PRINTS" id="PR00037">
    <property type="entry name" value="HTHLACR"/>
</dbReference>
<dbReference type="PANTHER" id="PTHR30363">
    <property type="entry name" value="HTH-TYPE TRANSCRIPTIONAL REGULATOR SRLR-RELATED"/>
    <property type="match status" value="1"/>
</dbReference>
<dbReference type="Proteomes" id="UP000246036">
    <property type="component" value="Chromosome"/>
</dbReference>
<keyword evidence="4" id="KW-0238">DNA-binding</keyword>
<dbReference type="PROSITE" id="PS51000">
    <property type="entry name" value="HTH_DEOR_2"/>
    <property type="match status" value="1"/>
</dbReference>
<gene>
    <name evidence="8" type="ORF">DKL58_01515</name>
</gene>
<dbReference type="Gene3D" id="1.10.10.10">
    <property type="entry name" value="Winged helix-like DNA-binding domain superfamily/Winged helix DNA-binding domain"/>
    <property type="match status" value="1"/>
</dbReference>
<evidence type="ECO:0000256" key="3">
    <source>
        <dbReference type="ARBA" id="ARBA00023015"/>
    </source>
</evidence>
<dbReference type="EMBL" id="CP029477">
    <property type="protein sequence ID" value="AWM74755.1"/>
    <property type="molecule type" value="Genomic_DNA"/>
</dbReference>
<evidence type="ECO:0000256" key="6">
    <source>
        <dbReference type="ARBA" id="ARBA00024937"/>
    </source>
</evidence>
<dbReference type="PROSITE" id="PS00894">
    <property type="entry name" value="HTH_DEOR_1"/>
    <property type="match status" value="1"/>
</dbReference>
<dbReference type="InterPro" id="IPR014036">
    <property type="entry name" value="DeoR-like_C"/>
</dbReference>
<organism evidence="8 9">
    <name type="scientific">Lactobacillus kullabergensis</name>
    <dbReference type="NCBI Taxonomy" id="1218493"/>
    <lineage>
        <taxon>Bacteria</taxon>
        <taxon>Bacillati</taxon>
        <taxon>Bacillota</taxon>
        <taxon>Bacilli</taxon>
        <taxon>Lactobacillales</taxon>
        <taxon>Lactobacillaceae</taxon>
        <taxon>Lactobacillus</taxon>
    </lineage>
</organism>
<evidence type="ECO:0000313" key="8">
    <source>
        <dbReference type="EMBL" id="AWM74755.1"/>
    </source>
</evidence>
<accession>A0ABM6VYU9</accession>